<name>A0A918MG05_9ACTN</name>
<reference evidence="1" key="2">
    <citation type="submission" date="2020-09" db="EMBL/GenBank/DDBJ databases">
        <authorList>
            <person name="Sun Q."/>
            <person name="Ohkuma M."/>
        </authorList>
    </citation>
    <scope>NUCLEOTIDE SEQUENCE</scope>
    <source>
        <strain evidence="1">JCM 4369</strain>
    </source>
</reference>
<organism evidence="1 2">
    <name type="scientific">Streptomyces filipinensis</name>
    <dbReference type="NCBI Taxonomy" id="66887"/>
    <lineage>
        <taxon>Bacteria</taxon>
        <taxon>Bacillati</taxon>
        <taxon>Actinomycetota</taxon>
        <taxon>Actinomycetes</taxon>
        <taxon>Kitasatosporales</taxon>
        <taxon>Streptomycetaceae</taxon>
        <taxon>Streptomyces</taxon>
    </lineage>
</organism>
<sequence>MIQHFSHKIAGLRPADVTLALSIVRDLHAPVPTPRVPGVAAPPVPTELMGLRTSAARLHRRKVPLRRLTAVQA</sequence>
<accession>A0A918MG05</accession>
<proteinExistence type="predicted"/>
<dbReference type="AlphaFoldDB" id="A0A918MG05"/>
<gene>
    <name evidence="1" type="ORF">GCM10010260_79460</name>
</gene>
<evidence type="ECO:0000313" key="2">
    <source>
        <dbReference type="Proteomes" id="UP000618795"/>
    </source>
</evidence>
<dbReference type="EMBL" id="BMTD01000031">
    <property type="protein sequence ID" value="GGV27135.1"/>
    <property type="molecule type" value="Genomic_DNA"/>
</dbReference>
<evidence type="ECO:0000313" key="1">
    <source>
        <dbReference type="EMBL" id="GGV27135.1"/>
    </source>
</evidence>
<reference evidence="1" key="1">
    <citation type="journal article" date="2014" name="Int. J. Syst. Evol. Microbiol.">
        <title>Complete genome sequence of Corynebacterium casei LMG S-19264T (=DSM 44701T), isolated from a smear-ripened cheese.</title>
        <authorList>
            <consortium name="US DOE Joint Genome Institute (JGI-PGF)"/>
            <person name="Walter F."/>
            <person name="Albersmeier A."/>
            <person name="Kalinowski J."/>
            <person name="Ruckert C."/>
        </authorList>
    </citation>
    <scope>NUCLEOTIDE SEQUENCE</scope>
    <source>
        <strain evidence="1">JCM 4369</strain>
    </source>
</reference>
<dbReference type="Proteomes" id="UP000618795">
    <property type="component" value="Unassembled WGS sequence"/>
</dbReference>
<comment type="caution">
    <text evidence="1">The sequence shown here is derived from an EMBL/GenBank/DDBJ whole genome shotgun (WGS) entry which is preliminary data.</text>
</comment>
<keyword evidence="2" id="KW-1185">Reference proteome</keyword>
<protein>
    <submittedName>
        <fullName evidence="1">Uncharacterized protein</fullName>
    </submittedName>
</protein>
<dbReference type="RefSeq" id="WP_191878317.1">
    <property type="nucleotide sequence ID" value="NZ_BMTD01000031.1"/>
</dbReference>